<keyword evidence="3" id="KW-1185">Reference proteome</keyword>
<gene>
    <name evidence="2" type="ORF">RFI_24078</name>
</gene>
<dbReference type="Proteomes" id="UP000023152">
    <property type="component" value="Unassembled WGS sequence"/>
</dbReference>
<dbReference type="EMBL" id="ASPP01020688">
    <property type="protein sequence ID" value="ETO13297.1"/>
    <property type="molecule type" value="Genomic_DNA"/>
</dbReference>
<accession>X6MIM7</accession>
<feature type="compositionally biased region" description="Basic and acidic residues" evidence="1">
    <location>
        <begin position="133"/>
        <end position="153"/>
    </location>
</feature>
<protein>
    <submittedName>
        <fullName evidence="2">Uncharacterized protein</fullName>
    </submittedName>
</protein>
<evidence type="ECO:0000313" key="2">
    <source>
        <dbReference type="EMBL" id="ETO13297.1"/>
    </source>
</evidence>
<evidence type="ECO:0000313" key="3">
    <source>
        <dbReference type="Proteomes" id="UP000023152"/>
    </source>
</evidence>
<sequence>MDSPEVLSDGHISKAYIEALNRYKIFGYQDWICIGIEHDIFNVHLTNIVLHRRYLFYQYSNSEEKKIAPESKDKSKSTHLLYPVPLYSGPLYNRFEKHGGKQSDKTNASDKKPGTTSMAISLSSLVYESDNAKEKELQAKADKQDHEHDEKQNSEMCHGISYSAVSKLPLEKLKHFEIIPDFGVYSNEEIYQLEIMPMDQQ</sequence>
<comment type="caution">
    <text evidence="2">The sequence shown here is derived from an EMBL/GenBank/DDBJ whole genome shotgun (WGS) entry which is preliminary data.</text>
</comment>
<feature type="non-terminal residue" evidence="2">
    <location>
        <position position="201"/>
    </location>
</feature>
<organism evidence="2 3">
    <name type="scientific">Reticulomyxa filosa</name>
    <dbReference type="NCBI Taxonomy" id="46433"/>
    <lineage>
        <taxon>Eukaryota</taxon>
        <taxon>Sar</taxon>
        <taxon>Rhizaria</taxon>
        <taxon>Retaria</taxon>
        <taxon>Foraminifera</taxon>
        <taxon>Monothalamids</taxon>
        <taxon>Reticulomyxidae</taxon>
        <taxon>Reticulomyxa</taxon>
    </lineage>
</organism>
<name>X6MIM7_RETFI</name>
<feature type="region of interest" description="Disordered" evidence="1">
    <location>
        <begin position="133"/>
        <end position="154"/>
    </location>
</feature>
<evidence type="ECO:0000256" key="1">
    <source>
        <dbReference type="SAM" id="MobiDB-lite"/>
    </source>
</evidence>
<proteinExistence type="predicted"/>
<dbReference type="AlphaFoldDB" id="X6MIM7"/>
<reference evidence="2 3" key="1">
    <citation type="journal article" date="2013" name="Curr. Biol.">
        <title>The Genome of the Foraminiferan Reticulomyxa filosa.</title>
        <authorList>
            <person name="Glockner G."/>
            <person name="Hulsmann N."/>
            <person name="Schleicher M."/>
            <person name="Noegel A.A."/>
            <person name="Eichinger L."/>
            <person name="Gallinger C."/>
            <person name="Pawlowski J."/>
            <person name="Sierra R."/>
            <person name="Euteneuer U."/>
            <person name="Pillet L."/>
            <person name="Moustafa A."/>
            <person name="Platzer M."/>
            <person name="Groth M."/>
            <person name="Szafranski K."/>
            <person name="Schliwa M."/>
        </authorList>
    </citation>
    <scope>NUCLEOTIDE SEQUENCE [LARGE SCALE GENOMIC DNA]</scope>
</reference>